<evidence type="ECO:0000256" key="1">
    <source>
        <dbReference type="SAM" id="MobiDB-lite"/>
    </source>
</evidence>
<organism evidence="2">
    <name type="scientific">Zea mays</name>
    <name type="common">Maize</name>
    <dbReference type="NCBI Taxonomy" id="4577"/>
    <lineage>
        <taxon>Eukaryota</taxon>
        <taxon>Viridiplantae</taxon>
        <taxon>Streptophyta</taxon>
        <taxon>Embryophyta</taxon>
        <taxon>Tracheophyta</taxon>
        <taxon>Spermatophyta</taxon>
        <taxon>Magnoliopsida</taxon>
        <taxon>Liliopsida</taxon>
        <taxon>Poales</taxon>
        <taxon>Poaceae</taxon>
        <taxon>PACMAD clade</taxon>
        <taxon>Panicoideae</taxon>
        <taxon>Andropogonodae</taxon>
        <taxon>Andropogoneae</taxon>
        <taxon>Tripsacinae</taxon>
        <taxon>Zea</taxon>
    </lineage>
</organism>
<reference evidence="2" key="2">
    <citation type="submission" date="2012-06" db="EMBL/GenBank/DDBJ databases">
        <authorList>
            <person name="Yu Y."/>
            <person name="Currie J."/>
            <person name="Lomeli R."/>
            <person name="Angelova A."/>
            <person name="Collura K."/>
            <person name="Wissotski M."/>
            <person name="Campos D."/>
            <person name="Kudrna D."/>
            <person name="Golser W."/>
            <person name="Ashely E."/>
            <person name="Descour A."/>
            <person name="Fernandes J."/>
            <person name="Soderlund C."/>
            <person name="Walbot V."/>
        </authorList>
    </citation>
    <scope>NUCLEOTIDE SEQUENCE</scope>
    <source>
        <strain evidence="2">B73</strain>
    </source>
</reference>
<evidence type="ECO:0000313" key="2">
    <source>
        <dbReference type="EMBL" id="ACR38687.1"/>
    </source>
</evidence>
<accession>C4JBY7</accession>
<name>C4JBY7_MAIZE</name>
<reference evidence="2" key="1">
    <citation type="journal article" date="2009" name="PLoS Genet.">
        <title>Sequencing, mapping, and analysis of 27,455 maize full-length cDNAs.</title>
        <authorList>
            <person name="Soderlund C."/>
            <person name="Descour A."/>
            <person name="Kudrna D."/>
            <person name="Bomhoff M."/>
            <person name="Boyd L."/>
            <person name="Currie J."/>
            <person name="Angelova A."/>
            <person name="Collura K."/>
            <person name="Wissotski M."/>
            <person name="Ashley E."/>
            <person name="Morrow D."/>
            <person name="Fernandes J."/>
            <person name="Walbot V."/>
            <person name="Yu Y."/>
        </authorList>
    </citation>
    <scope>NUCLEOTIDE SEQUENCE</scope>
    <source>
        <strain evidence="2">B73</strain>
    </source>
</reference>
<dbReference type="AlphaFoldDB" id="C4JBY7"/>
<dbReference type="EMBL" id="BT088334">
    <property type="protein sequence ID" value="ACR38687.1"/>
    <property type="molecule type" value="mRNA"/>
</dbReference>
<sequence length="182" mass="19900">MPRYWRLSFSRMAITIGFTQVRKHVDGKIEVELLEPERVDDEVDGHVGEHVGETRHGAGEVMNTRTTAQTYRRVGRRSSSGGGGLRSGERQRLGGHAGLCQQALRVEIQRQRVREMVLGVGGLVRSGLVVGRAAGLVLGAGRLVERLGCSCECEAGRRGRNEGSGVWVQLETPVRFSWLAGP</sequence>
<feature type="region of interest" description="Disordered" evidence="1">
    <location>
        <begin position="71"/>
        <end position="92"/>
    </location>
</feature>
<protein>
    <submittedName>
        <fullName evidence="2">Uncharacterized protein</fullName>
    </submittedName>
</protein>
<proteinExistence type="evidence at transcript level"/>